<accession>A0A3D9ACQ0</accession>
<dbReference type="AlphaFoldDB" id="A0A3D9ACQ0"/>
<reference evidence="1 2" key="1">
    <citation type="submission" date="2018-08" db="EMBL/GenBank/DDBJ databases">
        <title>A genome reference for cultivated species of the human gut microbiota.</title>
        <authorList>
            <person name="Zou Y."/>
            <person name="Xue W."/>
            <person name="Luo G."/>
        </authorList>
    </citation>
    <scope>NUCLEOTIDE SEQUENCE [LARGE SCALE GENOMIC DNA]</scope>
    <source>
        <strain evidence="1 2">AM30-4</strain>
    </source>
</reference>
<organism evidence="1 2">
    <name type="scientific">Parabacteroides distasonis</name>
    <dbReference type="NCBI Taxonomy" id="823"/>
    <lineage>
        <taxon>Bacteria</taxon>
        <taxon>Pseudomonadati</taxon>
        <taxon>Bacteroidota</taxon>
        <taxon>Bacteroidia</taxon>
        <taxon>Bacteroidales</taxon>
        <taxon>Tannerellaceae</taxon>
        <taxon>Parabacteroides</taxon>
    </lineage>
</organism>
<dbReference type="Proteomes" id="UP000284660">
    <property type="component" value="Unassembled WGS sequence"/>
</dbReference>
<dbReference type="EMBL" id="QSJN01000003">
    <property type="protein sequence ID" value="RHD76251.1"/>
    <property type="molecule type" value="Genomic_DNA"/>
</dbReference>
<protein>
    <recommendedName>
        <fullName evidence="3">WG repeat-containing protein</fullName>
    </recommendedName>
</protein>
<comment type="caution">
    <text evidence="1">The sequence shown here is derived from an EMBL/GenBank/DDBJ whole genome shotgun (WGS) entry which is preliminary data.</text>
</comment>
<sequence length="459" mass="52923">MVSTLLLFVNRLPEEAREEECDKDMRKLVYLLGLLFFMACGEDAKEGIIPEPDVPYDYSEFGGYHVKDTVGYDMATLEFYSSNDTAWIYAIKGQKVWFGMFNDNTKEQITEWKASSSEESDYTSSFLGNPFKVGDKYVCFMKIAPELYKPFLLKEESAISLKEREASWGSENFFSVREFGENILVYHPHFYGNLLYSSEGVEVINSVAFQDDPESDNEYLSGFKNDKVWFGIYENGELREEYTGENVYDRNIKINKGYGEYEEYFVKALSFGYSSGLLKTEWGYVFYPTIKDSESGGYIHDMFFCNGGKMFPVFVGTYYLDIRNWYDGSVLMGNKVVFSPEGKRLIEFEDNDLGDDRMLSVFCKEPSSYTHIIRLMHARMWADYTVVTIDKYDLESKNSLWSVNVDALGECAVNSKFVAKVLGKDKNIWTMEVSVISFEGQEKISNFKLNTDTGEIIYL</sequence>
<name>A0A3D9ACQ0_PARDI</name>
<evidence type="ECO:0000313" key="1">
    <source>
        <dbReference type="EMBL" id="RHD76251.1"/>
    </source>
</evidence>
<evidence type="ECO:0008006" key="3">
    <source>
        <dbReference type="Google" id="ProtNLM"/>
    </source>
</evidence>
<gene>
    <name evidence="1" type="ORF">DW782_05635</name>
</gene>
<evidence type="ECO:0000313" key="2">
    <source>
        <dbReference type="Proteomes" id="UP000284660"/>
    </source>
</evidence>
<proteinExistence type="predicted"/>